<evidence type="ECO:0000313" key="2">
    <source>
        <dbReference type="Proteomes" id="UP000655588"/>
    </source>
</evidence>
<proteinExistence type="predicted"/>
<protein>
    <submittedName>
        <fullName evidence="1">Uncharacterized protein</fullName>
    </submittedName>
</protein>
<dbReference type="EMBL" id="WNWW01000338">
    <property type="protein sequence ID" value="KAF3426160.1"/>
    <property type="molecule type" value="Genomic_DNA"/>
</dbReference>
<sequence length="104" mass="11304">MYETSRKTRIAGVHVSLRNFATRDGGSRDRIRTTNNMLGDCYAAAVVEQLSKKELMALDAAAYQSETVLPTTIANGCISANRVPDPDTIVVEMQDDTRIAGVAK</sequence>
<comment type="caution">
    <text evidence="1">The sequence shown here is derived from an EMBL/GenBank/DDBJ whole genome shotgun (WGS) entry which is preliminary data.</text>
</comment>
<gene>
    <name evidence="1" type="ORF">E2986_13186</name>
</gene>
<dbReference type="AlphaFoldDB" id="A0A833VVU5"/>
<keyword evidence="2" id="KW-1185">Reference proteome</keyword>
<evidence type="ECO:0000313" key="1">
    <source>
        <dbReference type="EMBL" id="KAF3426160.1"/>
    </source>
</evidence>
<dbReference type="Proteomes" id="UP000655588">
    <property type="component" value="Unassembled WGS sequence"/>
</dbReference>
<name>A0A833VVU5_9HYME</name>
<accession>A0A833VVU5</accession>
<reference evidence="1" key="1">
    <citation type="submission" date="2019-11" db="EMBL/GenBank/DDBJ databases">
        <title>The nuclear and mitochondrial genomes of Frieseomelitta varia - a highly eusocial stingless bee (Meliponini) with a permanently sterile worker caste.</title>
        <authorList>
            <person name="Freitas F.C.P."/>
            <person name="Lourenco A.P."/>
            <person name="Nunes F.M.F."/>
            <person name="Paschoal A.R."/>
            <person name="Abreu F.C.P."/>
            <person name="Barbin F.O."/>
            <person name="Bataglia L."/>
            <person name="Cardoso-Junior C.A.M."/>
            <person name="Cervoni M.S."/>
            <person name="Silva S.R."/>
            <person name="Dalarmi F."/>
            <person name="Del Lama M.A."/>
            <person name="Depintor T.S."/>
            <person name="Ferreira K.M."/>
            <person name="Goria P.S."/>
            <person name="Jaskot M.C."/>
            <person name="Lago D.C."/>
            <person name="Luna-Lucena D."/>
            <person name="Moda L.M."/>
            <person name="Nascimento L."/>
            <person name="Pedrino M."/>
            <person name="Rabico F.O."/>
            <person name="Sanches F.C."/>
            <person name="Santos D.E."/>
            <person name="Santos C.G."/>
            <person name="Vieira J."/>
            <person name="Lopes T.F."/>
            <person name="Barchuk A.R."/>
            <person name="Hartfelder K."/>
            <person name="Simoes Z.L.P."/>
            <person name="Bitondi M.M.G."/>
            <person name="Pinheiro D.G."/>
        </authorList>
    </citation>
    <scope>NUCLEOTIDE SEQUENCE</scope>
    <source>
        <strain evidence="1">USP_RPSP 00005682</strain>
        <tissue evidence="1">Whole individual</tissue>
    </source>
</reference>
<organism evidence="1 2">
    <name type="scientific">Frieseomelitta varia</name>
    <dbReference type="NCBI Taxonomy" id="561572"/>
    <lineage>
        <taxon>Eukaryota</taxon>
        <taxon>Metazoa</taxon>
        <taxon>Ecdysozoa</taxon>
        <taxon>Arthropoda</taxon>
        <taxon>Hexapoda</taxon>
        <taxon>Insecta</taxon>
        <taxon>Pterygota</taxon>
        <taxon>Neoptera</taxon>
        <taxon>Endopterygota</taxon>
        <taxon>Hymenoptera</taxon>
        <taxon>Apocrita</taxon>
        <taxon>Aculeata</taxon>
        <taxon>Apoidea</taxon>
        <taxon>Anthophila</taxon>
        <taxon>Apidae</taxon>
        <taxon>Frieseomelitta</taxon>
    </lineage>
</organism>